<evidence type="ECO:0000313" key="3">
    <source>
        <dbReference type="Proteomes" id="UP000054630"/>
    </source>
</evidence>
<evidence type="ECO:0000313" key="2">
    <source>
        <dbReference type="EMBL" id="KRX23299.1"/>
    </source>
</evidence>
<evidence type="ECO:0000256" key="1">
    <source>
        <dbReference type="SAM" id="Phobius"/>
    </source>
</evidence>
<organism evidence="2 3">
    <name type="scientific">Trichinella nelsoni</name>
    <dbReference type="NCBI Taxonomy" id="6336"/>
    <lineage>
        <taxon>Eukaryota</taxon>
        <taxon>Metazoa</taxon>
        <taxon>Ecdysozoa</taxon>
        <taxon>Nematoda</taxon>
        <taxon>Enoplea</taxon>
        <taxon>Dorylaimia</taxon>
        <taxon>Trichinellida</taxon>
        <taxon>Trichinellidae</taxon>
        <taxon>Trichinella</taxon>
    </lineage>
</organism>
<dbReference type="OrthoDB" id="10420120at2759"/>
<proteinExistence type="predicted"/>
<comment type="caution">
    <text evidence="2">The sequence shown here is derived from an EMBL/GenBank/DDBJ whole genome shotgun (WGS) entry which is preliminary data.</text>
</comment>
<keyword evidence="1" id="KW-0812">Transmembrane</keyword>
<dbReference type="AlphaFoldDB" id="A0A0V0S956"/>
<dbReference type="EMBL" id="JYDL01000025">
    <property type="protein sequence ID" value="KRX23299.1"/>
    <property type="molecule type" value="Genomic_DNA"/>
</dbReference>
<keyword evidence="1" id="KW-0472">Membrane</keyword>
<name>A0A0V0S956_9BILA</name>
<feature type="transmembrane region" description="Helical" evidence="1">
    <location>
        <begin position="53"/>
        <end position="74"/>
    </location>
</feature>
<dbReference type="Proteomes" id="UP000054630">
    <property type="component" value="Unassembled WGS sequence"/>
</dbReference>
<keyword evidence="3" id="KW-1185">Reference proteome</keyword>
<keyword evidence="1" id="KW-1133">Transmembrane helix</keyword>
<accession>A0A0V0S956</accession>
<reference evidence="2 3" key="1">
    <citation type="submission" date="2015-01" db="EMBL/GenBank/DDBJ databases">
        <title>Evolution of Trichinella species and genotypes.</title>
        <authorList>
            <person name="Korhonen P.K."/>
            <person name="Edoardo P."/>
            <person name="Giuseppe L.R."/>
            <person name="Gasser R.B."/>
        </authorList>
    </citation>
    <scope>NUCLEOTIDE SEQUENCE [LARGE SCALE GENOMIC DNA]</scope>
    <source>
        <strain evidence="2">ISS37</strain>
    </source>
</reference>
<sequence>MSQKGAPEQLTSGDHQRSLVDWSTTLTPYWHCVIDVCVGGRSGIGALLEFDGFSFFFLLLTVDILCAVVALLSISLHSKLAISQEAKENFENSNNHHQQQQQLLLGDHHMCCVRILYLCMHVCIIDNFDWFARICSPIRLGDLGGRSYIHVRRLQLAAIVHF</sequence>
<protein>
    <submittedName>
        <fullName evidence="2">Uncharacterized protein</fullName>
    </submittedName>
</protein>
<gene>
    <name evidence="2" type="ORF">T07_7127</name>
</gene>